<dbReference type="RefSeq" id="WP_065235436.1">
    <property type="nucleotide sequence ID" value="NZ_CAAAHU010000023.1"/>
</dbReference>
<evidence type="ECO:0000259" key="7">
    <source>
        <dbReference type="Pfam" id="PF09335"/>
    </source>
</evidence>
<comment type="caution">
    <text evidence="8">The sequence shown here is derived from an EMBL/GenBank/DDBJ whole genome shotgun (WGS) entry which is preliminary data.</text>
</comment>
<keyword evidence="5 6" id="KW-0472">Membrane</keyword>
<dbReference type="Proteomes" id="UP000054742">
    <property type="component" value="Unassembled WGS sequence"/>
</dbReference>
<evidence type="ECO:0000256" key="4">
    <source>
        <dbReference type="ARBA" id="ARBA00022989"/>
    </source>
</evidence>
<feature type="transmembrane region" description="Helical" evidence="6">
    <location>
        <begin position="167"/>
        <end position="189"/>
    </location>
</feature>
<proteinExistence type="inferred from homology"/>
<dbReference type="PATRIC" id="fig|29422.6.peg.1451"/>
<dbReference type="InterPro" id="IPR015414">
    <property type="entry name" value="TMEM64"/>
</dbReference>
<comment type="subcellular location">
    <subcellularLocation>
        <location evidence="1 6">Cell membrane</location>
        <topology evidence="1 6">Multi-pass membrane protein</topology>
    </subcellularLocation>
</comment>
<dbReference type="Pfam" id="PF09335">
    <property type="entry name" value="VTT_dom"/>
    <property type="match status" value="1"/>
</dbReference>
<evidence type="ECO:0000256" key="5">
    <source>
        <dbReference type="ARBA" id="ARBA00023136"/>
    </source>
</evidence>
<organism evidence="8 9">
    <name type="scientific">Legionella brunensis</name>
    <dbReference type="NCBI Taxonomy" id="29422"/>
    <lineage>
        <taxon>Bacteria</taxon>
        <taxon>Pseudomonadati</taxon>
        <taxon>Pseudomonadota</taxon>
        <taxon>Gammaproteobacteria</taxon>
        <taxon>Legionellales</taxon>
        <taxon>Legionellaceae</taxon>
        <taxon>Legionella</taxon>
    </lineage>
</organism>
<dbReference type="InterPro" id="IPR032816">
    <property type="entry name" value="VTT_dom"/>
</dbReference>
<feature type="transmembrane region" description="Helical" evidence="6">
    <location>
        <begin position="83"/>
        <end position="108"/>
    </location>
</feature>
<feature type="transmembrane region" description="Helical" evidence="6">
    <location>
        <begin position="9"/>
        <end position="27"/>
    </location>
</feature>
<keyword evidence="3 6" id="KW-0812">Transmembrane</keyword>
<dbReference type="EMBL" id="LNXV01000009">
    <property type="protein sequence ID" value="KTC84501.1"/>
    <property type="molecule type" value="Genomic_DNA"/>
</dbReference>
<feature type="transmembrane region" description="Helical" evidence="6">
    <location>
        <begin position="51"/>
        <end position="76"/>
    </location>
</feature>
<dbReference type="PANTHER" id="PTHR12677:SF59">
    <property type="entry name" value="GOLGI APPARATUS MEMBRANE PROTEIN TVP38-RELATED"/>
    <property type="match status" value="1"/>
</dbReference>
<evidence type="ECO:0000313" key="9">
    <source>
        <dbReference type="Proteomes" id="UP000054742"/>
    </source>
</evidence>
<evidence type="ECO:0000256" key="1">
    <source>
        <dbReference type="ARBA" id="ARBA00004651"/>
    </source>
</evidence>
<accession>A0A0W0SNF1</accession>
<dbReference type="PANTHER" id="PTHR12677">
    <property type="entry name" value="GOLGI APPARATUS MEMBRANE PROTEIN TVP38-RELATED"/>
    <property type="match status" value="1"/>
</dbReference>
<dbReference type="GO" id="GO:0005886">
    <property type="term" value="C:plasma membrane"/>
    <property type="evidence" value="ECO:0007669"/>
    <property type="project" value="UniProtKB-SubCell"/>
</dbReference>
<gene>
    <name evidence="8" type="ORF">Lbru_1369</name>
</gene>
<evidence type="ECO:0000256" key="3">
    <source>
        <dbReference type="ARBA" id="ARBA00022692"/>
    </source>
</evidence>
<protein>
    <recommendedName>
        <fullName evidence="6">TVP38/TMEM64 family membrane protein</fullName>
    </recommendedName>
</protein>
<evidence type="ECO:0000256" key="2">
    <source>
        <dbReference type="ARBA" id="ARBA00022475"/>
    </source>
</evidence>
<feature type="transmembrane region" description="Helical" evidence="6">
    <location>
        <begin position="136"/>
        <end position="160"/>
    </location>
</feature>
<feature type="transmembrane region" description="Helical" evidence="6">
    <location>
        <begin position="209"/>
        <end position="228"/>
    </location>
</feature>
<reference evidence="8 9" key="1">
    <citation type="submission" date="2015-11" db="EMBL/GenBank/DDBJ databases">
        <title>Genomic analysis of 38 Legionella species identifies large and diverse effector repertoires.</title>
        <authorList>
            <person name="Burstein D."/>
            <person name="Amaro F."/>
            <person name="Zusman T."/>
            <person name="Lifshitz Z."/>
            <person name="Cohen O."/>
            <person name="Gilbert J.A."/>
            <person name="Pupko T."/>
            <person name="Shuman H.A."/>
            <person name="Segal G."/>
        </authorList>
    </citation>
    <scope>NUCLEOTIDE SEQUENCE [LARGE SCALE GENOMIC DNA]</scope>
    <source>
        <strain evidence="8 9">ATCC 43878</strain>
    </source>
</reference>
<evidence type="ECO:0000256" key="6">
    <source>
        <dbReference type="RuleBase" id="RU366058"/>
    </source>
</evidence>
<comment type="similarity">
    <text evidence="6">Belongs to the TVP38/TMEM64 family.</text>
</comment>
<name>A0A0W0SNF1_9GAMM</name>
<dbReference type="STRING" id="29422.Lbru_1369"/>
<keyword evidence="4 6" id="KW-1133">Transmembrane helix</keyword>
<keyword evidence="2 6" id="KW-1003">Cell membrane</keyword>
<keyword evidence="9" id="KW-1185">Reference proteome</keyword>
<evidence type="ECO:0000313" key="8">
    <source>
        <dbReference type="EMBL" id="KTC84501.1"/>
    </source>
</evidence>
<sequence length="238" mass="27142">MKKISLGRFIPLLILVILLVLFFYFRLDSYLTFDALQQHRTLLLAWTKEHYLLMMLSFMAIYSLAVAISIPGAVFLTLTGGFLFGIVWGTIYVVFSATIGATLLFFAVRTALHDWLSRRNEIWVAKMREGFRKNSFSYLLILRLVPLFPFWIVNIVPGLLNVKTKTFILATFIGIIPGSLIYVMVGNGLGHVFDKNEKPDLAIIFTPEIILPLIGLALLTLIPVIYRWSSKDNHERKS</sequence>
<feature type="domain" description="VTT" evidence="7">
    <location>
        <begin position="70"/>
        <end position="187"/>
    </location>
</feature>
<dbReference type="AlphaFoldDB" id="A0A0W0SNF1"/>